<keyword evidence="2" id="KW-1185">Reference proteome</keyword>
<organism evidence="1 2">
    <name type="scientific">Coemansia helicoidea</name>
    <dbReference type="NCBI Taxonomy" id="1286919"/>
    <lineage>
        <taxon>Eukaryota</taxon>
        <taxon>Fungi</taxon>
        <taxon>Fungi incertae sedis</taxon>
        <taxon>Zoopagomycota</taxon>
        <taxon>Kickxellomycotina</taxon>
        <taxon>Kickxellomycetes</taxon>
        <taxon>Kickxellales</taxon>
        <taxon>Kickxellaceae</taxon>
        <taxon>Coemansia</taxon>
    </lineage>
</organism>
<dbReference type="EMBL" id="JANBUN010003620">
    <property type="protein sequence ID" value="KAJ2790023.1"/>
    <property type="molecule type" value="Genomic_DNA"/>
</dbReference>
<comment type="caution">
    <text evidence="1">The sequence shown here is derived from an EMBL/GenBank/DDBJ whole genome shotgun (WGS) entry which is preliminary data.</text>
</comment>
<gene>
    <name evidence="1" type="ORF">H4R21_006601</name>
</gene>
<feature type="non-terminal residue" evidence="1">
    <location>
        <position position="1"/>
    </location>
</feature>
<proteinExistence type="predicted"/>
<name>A0ACC1KI16_9FUNG</name>
<feature type="non-terminal residue" evidence="1">
    <location>
        <position position="120"/>
    </location>
</feature>
<reference evidence="1" key="1">
    <citation type="submission" date="2022-07" db="EMBL/GenBank/DDBJ databases">
        <title>Phylogenomic reconstructions and comparative analyses of Kickxellomycotina fungi.</title>
        <authorList>
            <person name="Reynolds N.K."/>
            <person name="Stajich J.E."/>
            <person name="Barry K."/>
            <person name="Grigoriev I.V."/>
            <person name="Crous P."/>
            <person name="Smith M.E."/>
        </authorList>
    </citation>
    <scope>NUCLEOTIDE SEQUENCE</scope>
    <source>
        <strain evidence="1">BCRC 34780</strain>
    </source>
</reference>
<protein>
    <submittedName>
        <fullName evidence="1">Uncharacterized protein</fullName>
    </submittedName>
</protein>
<accession>A0ACC1KI16</accession>
<dbReference type="Proteomes" id="UP001140087">
    <property type="component" value="Unassembled WGS sequence"/>
</dbReference>
<sequence>NVVPNAGAIDAARDTYLREKKRFSETCRRAALAWWQQTQWDRAQGSINLMMKAVSRSLRWKRQGPGPAEIMAGDRRPVDAVADHFEAALNHNASDISIDDNERARHVDDGETSPFTEESV</sequence>
<evidence type="ECO:0000313" key="1">
    <source>
        <dbReference type="EMBL" id="KAJ2790023.1"/>
    </source>
</evidence>
<evidence type="ECO:0000313" key="2">
    <source>
        <dbReference type="Proteomes" id="UP001140087"/>
    </source>
</evidence>